<dbReference type="AlphaFoldDB" id="A0A1H8PXJ6"/>
<protein>
    <submittedName>
        <fullName evidence="1">Uncharacterized protein</fullName>
    </submittedName>
</protein>
<evidence type="ECO:0000313" key="2">
    <source>
        <dbReference type="Proteomes" id="UP000198960"/>
    </source>
</evidence>
<dbReference type="RefSeq" id="WP_091939622.1">
    <property type="nucleotide sequence ID" value="NZ_FOEE01000001.1"/>
</dbReference>
<keyword evidence="2" id="KW-1185">Reference proteome</keyword>
<proteinExistence type="predicted"/>
<evidence type="ECO:0000313" key="1">
    <source>
        <dbReference type="EMBL" id="SEO46650.1"/>
    </source>
</evidence>
<sequence>MARVVRDVEATTDLPRGWRITVQEDPHPLAVDSGPGGVAVWTCPQAPDPAWPIGELPPRPASGAG</sequence>
<name>A0A1H8PXJ6_9ACTN</name>
<gene>
    <name evidence="1" type="ORF">SAMN05660991_00444</name>
</gene>
<organism evidence="1 2">
    <name type="scientific">Trujillonella endophytica</name>
    <dbReference type="NCBI Taxonomy" id="673521"/>
    <lineage>
        <taxon>Bacteria</taxon>
        <taxon>Bacillati</taxon>
        <taxon>Actinomycetota</taxon>
        <taxon>Actinomycetes</taxon>
        <taxon>Geodermatophilales</taxon>
        <taxon>Geodermatophilaceae</taxon>
        <taxon>Trujillonella</taxon>
    </lineage>
</organism>
<accession>A0A1H8PXJ6</accession>
<reference evidence="2" key="1">
    <citation type="submission" date="2016-10" db="EMBL/GenBank/DDBJ databases">
        <authorList>
            <person name="Varghese N."/>
            <person name="Submissions S."/>
        </authorList>
    </citation>
    <scope>NUCLEOTIDE SEQUENCE [LARGE SCALE GENOMIC DNA]</scope>
    <source>
        <strain evidence="2">DSM 45413</strain>
    </source>
</reference>
<dbReference type="EMBL" id="FOEE01000001">
    <property type="protein sequence ID" value="SEO46650.1"/>
    <property type="molecule type" value="Genomic_DNA"/>
</dbReference>
<dbReference type="Proteomes" id="UP000198960">
    <property type="component" value="Unassembled WGS sequence"/>
</dbReference>